<accession>A0A4Y3HXH9</accession>
<dbReference type="EMBL" id="BJLF01000012">
    <property type="protein sequence ID" value="GEA51681.1"/>
    <property type="molecule type" value="Genomic_DNA"/>
</dbReference>
<feature type="signal peptide" evidence="1">
    <location>
        <begin position="1"/>
        <end position="23"/>
    </location>
</feature>
<evidence type="ECO:0000256" key="1">
    <source>
        <dbReference type="SAM" id="SignalP"/>
    </source>
</evidence>
<sequence length="727" mass="82388">MRSTYNLAIGLMCVSLPSGVSLAEDLFYSAQYSPSQSDFGGVGLMQMPTGRMAREGEFSFNGTWNNEYHFYSLSLQLMPWLETTVRYTLVQDLLYSGDPEFSGDNELADKAIDFKIRLLQESRFIPELSIGFRDFGGTGLFDGEFIAASKRFGPFDATLGIGWGYIGQSGNISNPMCSMADRFCNRTNEFSGNGGQFDTDRWFSGPASIYAGLEYQTPFQPLSFKIEYDTNDYSQDAPVVAGRADMTQHIPINFGLVYRVDDWAQMRVSYERGDTLTFGLTLSTNFNDLYATWIDEKPPELRLNSTSSNEDIDYQRLSEELYQVAGYKTHAISTQEGGVTISAEQERYRDRTHAQERAATVAISHTPSSIETISIIETQYSMPLLETHIDRETFVSAHEQEYLDLDIEDSIVVENAESVQSKAQYDEFERFDYAFSPQLIQSFGSAESFYLYSIGVNADAGYWLTSNLQLSGALYLNLIDNYDKFNYVAPPDGTDVPRVRTLFRAYVDESALLVKNLQFTWFEDLGSNWYTQIYGGYLETMFAGVGGEVLYRPLNSSWAFGVDLNLIYQRDPETWLGLFDSSSQYSEADQRYYNVIDQGTTGFVSAYYMPRWSWLDDTLFKVGVGEFLAGDIGARVDFSKQFDSGVIAGVFASFSDLTPEEYGEGSFTKGFYISIPFDVMTVRPSQNRANFTWLPITRDGGQMLQRKYELFEVTDARSPWYQRAPRQ</sequence>
<comment type="caution">
    <text evidence="2">The sequence shown here is derived from an EMBL/GenBank/DDBJ whole genome shotgun (WGS) entry which is preliminary data.</text>
</comment>
<evidence type="ECO:0000313" key="2">
    <source>
        <dbReference type="EMBL" id="GEA51681.1"/>
    </source>
</evidence>
<dbReference type="InterPro" id="IPR010344">
    <property type="entry name" value="YbjH"/>
</dbReference>
<keyword evidence="1" id="KW-0732">Signal</keyword>
<dbReference type="OrthoDB" id="19542at2"/>
<dbReference type="Pfam" id="PF06082">
    <property type="entry name" value="YjbH"/>
    <property type="match status" value="1"/>
</dbReference>
<reference evidence="2 3" key="1">
    <citation type="submission" date="2019-06" db="EMBL/GenBank/DDBJ databases">
        <title>Whole genome shotgun sequence of Vibrio inusitatus NBRC 102082.</title>
        <authorList>
            <person name="Hosoyama A."/>
            <person name="Uohara A."/>
            <person name="Ohji S."/>
            <person name="Ichikawa N."/>
        </authorList>
    </citation>
    <scope>NUCLEOTIDE SEQUENCE [LARGE SCALE GENOMIC DNA]</scope>
    <source>
        <strain evidence="2 3">NBRC 102082</strain>
    </source>
</reference>
<dbReference type="Proteomes" id="UP000318717">
    <property type="component" value="Unassembled WGS sequence"/>
</dbReference>
<keyword evidence="3" id="KW-1185">Reference proteome</keyword>
<proteinExistence type="predicted"/>
<protein>
    <submittedName>
        <fullName evidence="2">WbfB protein</fullName>
    </submittedName>
</protein>
<dbReference type="AlphaFoldDB" id="A0A4Y3HXH9"/>
<dbReference type="RefSeq" id="WP_141346157.1">
    <property type="nucleotide sequence ID" value="NZ_BJLF01000012.1"/>
</dbReference>
<organism evidence="2 3">
    <name type="scientific">Vibrio inusitatus NBRC 102082</name>
    <dbReference type="NCBI Taxonomy" id="1219070"/>
    <lineage>
        <taxon>Bacteria</taxon>
        <taxon>Pseudomonadati</taxon>
        <taxon>Pseudomonadota</taxon>
        <taxon>Gammaproteobacteria</taxon>
        <taxon>Vibrionales</taxon>
        <taxon>Vibrionaceae</taxon>
        <taxon>Vibrio</taxon>
    </lineage>
</organism>
<name>A0A4Y3HXH9_9VIBR</name>
<gene>
    <name evidence="2" type="primary">wbfB</name>
    <name evidence="2" type="ORF">VIN01S_24850</name>
</gene>
<evidence type="ECO:0000313" key="3">
    <source>
        <dbReference type="Proteomes" id="UP000318717"/>
    </source>
</evidence>
<feature type="chain" id="PRO_5021207830" evidence="1">
    <location>
        <begin position="24"/>
        <end position="727"/>
    </location>
</feature>